<dbReference type="PANTHER" id="PTHR38657">
    <property type="entry name" value="SLR1343 PROTEIN"/>
    <property type="match status" value="1"/>
</dbReference>
<protein>
    <submittedName>
        <fullName evidence="1">Deoxyribodipyrimidine photolyase</fullName>
    </submittedName>
</protein>
<dbReference type="STRING" id="1524460.IX84_23635"/>
<dbReference type="Proteomes" id="UP000029736">
    <property type="component" value="Unassembled WGS sequence"/>
</dbReference>
<dbReference type="Gene3D" id="1.10.579.10">
    <property type="entry name" value="DNA Cyclobutane Dipyrimidine Photolyase, subunit A, domain 3"/>
    <property type="match status" value="1"/>
</dbReference>
<comment type="caution">
    <text evidence="1">The sequence shown here is derived from an EMBL/GenBank/DDBJ whole genome shotgun (WGS) entry which is preliminary data.</text>
</comment>
<dbReference type="PANTHER" id="PTHR38657:SF1">
    <property type="entry name" value="SLR1343 PROTEIN"/>
    <property type="match status" value="1"/>
</dbReference>
<proteinExistence type="predicted"/>
<dbReference type="Gene3D" id="1.10.10.1710">
    <property type="entry name" value="Deoxyribodipyrimidine photolyase-related"/>
    <property type="match status" value="1"/>
</dbReference>
<organism evidence="1 2">
    <name type="scientific">Phaeodactylibacter xiamenensis</name>
    <dbReference type="NCBI Taxonomy" id="1524460"/>
    <lineage>
        <taxon>Bacteria</taxon>
        <taxon>Pseudomonadati</taxon>
        <taxon>Bacteroidota</taxon>
        <taxon>Saprospiria</taxon>
        <taxon>Saprospirales</taxon>
        <taxon>Haliscomenobacteraceae</taxon>
        <taxon>Phaeodactylibacter</taxon>
    </lineage>
</organism>
<keyword evidence="1" id="KW-0456">Lyase</keyword>
<dbReference type="OrthoDB" id="5288100at2"/>
<gene>
    <name evidence="1" type="ORF">IX84_23635</name>
</gene>
<dbReference type="InterPro" id="IPR014729">
    <property type="entry name" value="Rossmann-like_a/b/a_fold"/>
</dbReference>
<dbReference type="RefSeq" id="WP_044226194.1">
    <property type="nucleotide sequence ID" value="NZ_JBKAGJ010000002.1"/>
</dbReference>
<dbReference type="InterPro" id="IPR036134">
    <property type="entry name" value="Crypto/Photolyase_FAD-like_sf"/>
</dbReference>
<dbReference type="GO" id="GO:0016829">
    <property type="term" value="F:lyase activity"/>
    <property type="evidence" value="ECO:0007669"/>
    <property type="project" value="UniProtKB-KW"/>
</dbReference>
<evidence type="ECO:0000313" key="2">
    <source>
        <dbReference type="Proteomes" id="UP000029736"/>
    </source>
</evidence>
<dbReference type="AlphaFoldDB" id="A0A098S4K8"/>
<name>A0A098S4K8_9BACT</name>
<dbReference type="InterPro" id="IPR052551">
    <property type="entry name" value="UV-DNA_repair_photolyase"/>
</dbReference>
<dbReference type="Pfam" id="PF04244">
    <property type="entry name" value="DPRP"/>
    <property type="match status" value="1"/>
</dbReference>
<dbReference type="SUPFAM" id="SSF48173">
    <property type="entry name" value="Cryptochrome/photolyase FAD-binding domain"/>
    <property type="match status" value="1"/>
</dbReference>
<evidence type="ECO:0000313" key="1">
    <source>
        <dbReference type="EMBL" id="KGE86127.1"/>
    </source>
</evidence>
<dbReference type="Gene3D" id="3.40.50.620">
    <property type="entry name" value="HUPs"/>
    <property type="match status" value="1"/>
</dbReference>
<sequence>MSKSYRTLRLVLGDQLNHKHSWYEDKEADTLYFLAEMKNETGYVRHHVQKVVGFFLAMRHFADYLRQDGHEVLYYTLDEERNQHSVTANIKALIEKYSIQRFEYQLPDEYRLDHELKSLCGQLDIETEAVDTEHFLTARDDVESFFAGKKTYLLETFYRDMRKRHNILMEEDGKTPLTGQWNYDQDNRKKLPKKQDIPKPLHFKRDVTEIVELIKAAGVETIGRIDPEYYYWPVTREESLDLLEHFTKIRLHLFGTYQDAMTDRDYLLFHSKLSFAMNAKLLSPLEVVEACVDYWEGHQEQIDISQIEGFVRQIIGWREFMRGIYWAKMPEYAKLNYFEHKAPLPDWYWTGDTKMKCLHTAVNQSLDHAYAHHIQRLMVTGNFALLLGVDPDELDQWYLGIYMDAIEWVEITNTRGMSQFADGGIVGTKPYVSSANYMHKMSDHCTNCAYDRKKKVGKDACPFNSLYWDFYDRHNDKLGNNPRIGMMYRIWNKMDSEQQEAILKRAEYIKVHINDF</sequence>
<dbReference type="InterPro" id="IPR007357">
    <property type="entry name" value="PhrB-like"/>
</dbReference>
<dbReference type="Gene3D" id="1.25.40.80">
    <property type="match status" value="1"/>
</dbReference>
<dbReference type="EMBL" id="JPOS01000082">
    <property type="protein sequence ID" value="KGE86127.1"/>
    <property type="molecule type" value="Genomic_DNA"/>
</dbReference>
<keyword evidence="2" id="KW-1185">Reference proteome</keyword>
<reference evidence="1 2" key="1">
    <citation type="journal article" date="2014" name="Int. J. Syst. Evol. Microbiol.">
        <title>Phaeodactylibacter xiamenensis gen. nov., sp. nov., a member of the family Saprospiraceae isolated from the marine alga Phaeodactylum tricornutum.</title>
        <authorList>
            <person name="Chen Z.Jr."/>
            <person name="Lei X."/>
            <person name="Lai Q."/>
            <person name="Li Y."/>
            <person name="Zhang B."/>
            <person name="Zhang J."/>
            <person name="Zhang H."/>
            <person name="Yang L."/>
            <person name="Zheng W."/>
            <person name="Tian Y."/>
            <person name="Yu Z."/>
            <person name="Xu H.Jr."/>
            <person name="Zheng T."/>
        </authorList>
    </citation>
    <scope>NUCLEOTIDE SEQUENCE [LARGE SCALE GENOMIC DNA]</scope>
    <source>
        <strain evidence="1 2">KD52</strain>
    </source>
</reference>
<accession>A0A098S4K8</accession>